<comment type="subcellular location">
    <subcellularLocation>
        <location evidence="1">Cell membrane</location>
        <topology evidence="1">Multi-pass membrane protein</topology>
    </subcellularLocation>
</comment>
<dbReference type="InterPro" id="IPR003439">
    <property type="entry name" value="ABC_transporter-like_ATP-bd"/>
</dbReference>
<feature type="transmembrane region" description="Helical" evidence="8">
    <location>
        <begin position="593"/>
        <end position="614"/>
    </location>
</feature>
<dbReference type="InterPro" id="IPR039421">
    <property type="entry name" value="Type_1_exporter"/>
</dbReference>
<gene>
    <name evidence="11" type="ORF">PA7_19680</name>
</gene>
<feature type="transmembrane region" description="Helical" evidence="8">
    <location>
        <begin position="135"/>
        <end position="155"/>
    </location>
</feature>
<dbReference type="PROSITE" id="PS50929">
    <property type="entry name" value="ABC_TM1F"/>
    <property type="match status" value="2"/>
</dbReference>
<dbReference type="GO" id="GO:0034775">
    <property type="term" value="P:glutathione transmembrane transport"/>
    <property type="evidence" value="ECO:0007669"/>
    <property type="project" value="InterPro"/>
</dbReference>
<evidence type="ECO:0000259" key="10">
    <source>
        <dbReference type="PROSITE" id="PS50929"/>
    </source>
</evidence>
<dbReference type="OrthoDB" id="9806127at2"/>
<dbReference type="InterPro" id="IPR014216">
    <property type="entry name" value="ABC_transptr_CydD"/>
</dbReference>
<dbReference type="CDD" id="cd18584">
    <property type="entry name" value="ABC_6TM_AarD_CydD"/>
    <property type="match status" value="1"/>
</dbReference>
<accession>A0A511D008</accession>
<dbReference type="CDD" id="cd03228">
    <property type="entry name" value="ABCC_MRP_Like"/>
    <property type="match status" value="1"/>
</dbReference>
<feature type="transmembrane region" description="Helical" evidence="8">
    <location>
        <begin position="274"/>
        <end position="291"/>
    </location>
</feature>
<dbReference type="Proteomes" id="UP000321328">
    <property type="component" value="Unassembled WGS sequence"/>
</dbReference>
<feature type="region of interest" description="Disordered" evidence="7">
    <location>
        <begin position="1106"/>
        <end position="1130"/>
    </location>
</feature>
<keyword evidence="4" id="KW-0067">ATP-binding</keyword>
<dbReference type="InterPro" id="IPR036640">
    <property type="entry name" value="ABC1_TM_sf"/>
</dbReference>
<evidence type="ECO:0000313" key="11">
    <source>
        <dbReference type="EMBL" id="GEL18131.1"/>
    </source>
</evidence>
<feature type="transmembrane region" description="Helical" evidence="8">
    <location>
        <begin position="732"/>
        <end position="753"/>
    </location>
</feature>
<organism evidence="11 12">
    <name type="scientific">Pseudonocardia asaccharolytica DSM 44247 = NBRC 16224</name>
    <dbReference type="NCBI Taxonomy" id="1123024"/>
    <lineage>
        <taxon>Bacteria</taxon>
        <taxon>Bacillati</taxon>
        <taxon>Actinomycetota</taxon>
        <taxon>Actinomycetes</taxon>
        <taxon>Pseudonocardiales</taxon>
        <taxon>Pseudonocardiaceae</taxon>
        <taxon>Pseudonocardia</taxon>
    </lineage>
</organism>
<evidence type="ECO:0000256" key="2">
    <source>
        <dbReference type="ARBA" id="ARBA00022692"/>
    </source>
</evidence>
<feature type="domain" description="ABC transporter" evidence="9">
    <location>
        <begin position="907"/>
        <end position="1126"/>
    </location>
</feature>
<dbReference type="PANTHER" id="PTHR24221">
    <property type="entry name" value="ATP-BINDING CASSETTE SUB-FAMILY B"/>
    <property type="match status" value="1"/>
</dbReference>
<keyword evidence="12" id="KW-1185">Reference proteome</keyword>
<dbReference type="Gene3D" id="1.20.1560.10">
    <property type="entry name" value="ABC transporter type 1, transmembrane domain"/>
    <property type="match status" value="2"/>
</dbReference>
<feature type="transmembrane region" description="Helical" evidence="8">
    <location>
        <begin position="47"/>
        <end position="69"/>
    </location>
</feature>
<dbReference type="InterPro" id="IPR011527">
    <property type="entry name" value="ABC1_TM_dom"/>
</dbReference>
<dbReference type="PROSITE" id="PS50893">
    <property type="entry name" value="ABC_TRANSPORTER_2"/>
    <property type="match status" value="2"/>
</dbReference>
<comment type="caution">
    <text evidence="11">The sequence shown here is derived from an EMBL/GenBank/DDBJ whole genome shotgun (WGS) entry which is preliminary data.</text>
</comment>
<evidence type="ECO:0000256" key="6">
    <source>
        <dbReference type="ARBA" id="ARBA00023136"/>
    </source>
</evidence>
<name>A0A511D008_9PSEU</name>
<dbReference type="GO" id="GO:0140359">
    <property type="term" value="F:ABC-type transporter activity"/>
    <property type="evidence" value="ECO:0007669"/>
    <property type="project" value="InterPro"/>
</dbReference>
<dbReference type="AlphaFoldDB" id="A0A511D008"/>
<dbReference type="GO" id="GO:0016887">
    <property type="term" value="F:ATP hydrolysis activity"/>
    <property type="evidence" value="ECO:0007669"/>
    <property type="project" value="InterPro"/>
</dbReference>
<feature type="domain" description="ABC transporter" evidence="9">
    <location>
        <begin position="336"/>
        <end position="562"/>
    </location>
</feature>
<dbReference type="GO" id="GO:0005524">
    <property type="term" value="F:ATP binding"/>
    <property type="evidence" value="ECO:0007669"/>
    <property type="project" value="UniProtKB-KW"/>
</dbReference>
<feature type="transmembrane region" description="Helical" evidence="8">
    <location>
        <begin position="814"/>
        <end position="837"/>
    </location>
</feature>
<protein>
    <submittedName>
        <fullName evidence="11">ABC transporter</fullName>
    </submittedName>
</protein>
<dbReference type="SUPFAM" id="SSF52540">
    <property type="entry name" value="P-loop containing nucleoside triphosphate hydrolases"/>
    <property type="match status" value="2"/>
</dbReference>
<feature type="compositionally biased region" description="Gly residues" evidence="7">
    <location>
        <begin position="1118"/>
        <end position="1130"/>
    </location>
</feature>
<keyword evidence="3" id="KW-0547">Nucleotide-binding</keyword>
<dbReference type="PROSITE" id="PS00211">
    <property type="entry name" value="ABC_TRANSPORTER_1"/>
    <property type="match status" value="1"/>
</dbReference>
<reference evidence="11 12" key="1">
    <citation type="submission" date="2019-07" db="EMBL/GenBank/DDBJ databases">
        <title>Whole genome shotgun sequence of Pseudonocardia asaccharolytica NBRC 16224.</title>
        <authorList>
            <person name="Hosoyama A."/>
            <person name="Uohara A."/>
            <person name="Ohji S."/>
            <person name="Ichikawa N."/>
        </authorList>
    </citation>
    <scope>NUCLEOTIDE SEQUENCE [LARGE SCALE GENOMIC DNA]</scope>
    <source>
        <strain evidence="11 12">NBRC 16224</strain>
    </source>
</reference>
<feature type="domain" description="ABC transmembrane type-1" evidence="10">
    <location>
        <begin position="20"/>
        <end position="303"/>
    </location>
</feature>
<dbReference type="InterPro" id="IPR003593">
    <property type="entry name" value="AAA+_ATPase"/>
</dbReference>
<feature type="transmembrane region" description="Helical" evidence="8">
    <location>
        <begin position="705"/>
        <end position="726"/>
    </location>
</feature>
<dbReference type="PANTHER" id="PTHR24221:SF590">
    <property type="entry name" value="COMPONENT LINKED WITH THE ASSEMBLY OF CYTOCHROME' TRANSPORT TRANSMEMBRANE ATP-BINDING PROTEIN ABC TRANSPORTER CYDD-RELATED"/>
    <property type="match status" value="1"/>
</dbReference>
<evidence type="ECO:0000256" key="5">
    <source>
        <dbReference type="ARBA" id="ARBA00022989"/>
    </source>
</evidence>
<evidence type="ECO:0000256" key="1">
    <source>
        <dbReference type="ARBA" id="ARBA00004651"/>
    </source>
</evidence>
<dbReference type="InterPro" id="IPR017871">
    <property type="entry name" value="ABC_transporter-like_CS"/>
</dbReference>
<evidence type="ECO:0000259" key="9">
    <source>
        <dbReference type="PROSITE" id="PS50893"/>
    </source>
</evidence>
<sequence length="1130" mass="117017">MKPLDPRLLRHASAARRFVVLAAGVAVATALLVLVQAELLADGIERAFLGGAGLGELTSVLLLLFALVAGRAALSWAGEVAAHRAAADVIRQLRAKLVTHVLRLGPRHRDVPPTGELATLATRGLDGLEGYFSRYLPTLLVAAVVPAVVAGRILFADWVSGLVIAVTAPLIPIFMILIGLYTQRSTDRQWRALAVLGHHFLDLVAGLEVLVAFGRAGHQSSRLRILAGAYRKATMRTLRVAFLSALALELLATLSVALVAVSVGLRLVEGRLDLATALLVLILAPEVYLPLRAVGARFHDSAEGLAAATEVFAVLETPAPAAAGRTPAPDPARVPLRLEQVVVDGRAGRILDRLDLVVEPGTVLGVRGRSGAGKSTLLDLLLGLRGPDAGRISLGGVDLAEIDRAAWLRRVAWVPQRPVLLTGTVADNIRLADPDAAEERVRHAARVAALDVPLDTPVGEDGTGLSTGQRRRVALARAVLADRPLLLLDEPTEGVDADTEAAITAALPRITAGRTVVLVSHRTRVLTHCDRVVELGAVASPVTAPPAPPAPQIGAPPAVSVSAPELTDVRPVRGALRWVLSAARPQRGRLAPAVLLGSAALGCGVALTATSAWLISTAALQPPVLTLMVAIVAVRAFGLGKGVLRYAERLVSHDAVLRAMAELRVRIWESLVRLGPPATARLRRGELLSRLIGDVDAQQDLLVRVLLPAASAAVVGLGTAVGLGLLLPVAGLVVAVGVVVAGIVAPALTAWAVHRTERRTAAARSDVVARAVEVLEAAPDLLVFGAAQRYHRGLAASDVRLGGLLRRSATARGLGGALGVLAIGTTTVLATAAGIAALRAGLLPGPGLAVLALTPLALADVVAGLPDAAVRLLAAGPAAQRLAELERRPAPVTDPEHPAPVGPPATLEAQSLAVRWPGATRDVVRDVDLLLLDGGRVALTGPSGSGKSSVVAALQRMLDPSAGRVLAGGRDARTLTGDDVRSGIAWCGAWTHLFDNTLRANLQLAAPDATEEKLVDALRRAQLGNWLAGLPEGLDTPIGEHGGALSGGERQRLGVARALLANRPVLILDEPTAHLDPETADALSAELLTATAGRTALLVTHRPEQTPGIPQVRLGHPAGSGGPARLGPIG</sequence>
<dbReference type="EMBL" id="BJVI01000016">
    <property type="protein sequence ID" value="GEL18131.1"/>
    <property type="molecule type" value="Genomic_DNA"/>
</dbReference>
<dbReference type="GO" id="GO:0045454">
    <property type="term" value="P:cell redox homeostasis"/>
    <property type="evidence" value="ECO:0007669"/>
    <property type="project" value="InterPro"/>
</dbReference>
<dbReference type="RefSeq" id="WP_028931158.1">
    <property type="nucleotide sequence ID" value="NZ_AUII01000021.1"/>
</dbReference>
<dbReference type="InterPro" id="IPR027417">
    <property type="entry name" value="P-loop_NTPase"/>
</dbReference>
<feature type="transmembrane region" description="Helical" evidence="8">
    <location>
        <begin position="620"/>
        <end position="640"/>
    </location>
</feature>
<dbReference type="InterPro" id="IPR014223">
    <property type="entry name" value="ABC_CydC/D"/>
</dbReference>
<feature type="transmembrane region" description="Helical" evidence="8">
    <location>
        <begin position="240"/>
        <end position="268"/>
    </location>
</feature>
<feature type="transmembrane region" description="Helical" evidence="8">
    <location>
        <begin position="161"/>
        <end position="181"/>
    </location>
</feature>
<dbReference type="NCBIfam" id="TIGR02857">
    <property type="entry name" value="CydD"/>
    <property type="match status" value="1"/>
</dbReference>
<dbReference type="SMART" id="SM00382">
    <property type="entry name" value="AAA"/>
    <property type="match status" value="2"/>
</dbReference>
<keyword evidence="5 8" id="KW-1133">Transmembrane helix</keyword>
<feature type="domain" description="ABC transmembrane type-1" evidence="10">
    <location>
        <begin position="593"/>
        <end position="874"/>
    </location>
</feature>
<dbReference type="GO" id="GO:0042883">
    <property type="term" value="P:cysteine transport"/>
    <property type="evidence" value="ECO:0007669"/>
    <property type="project" value="InterPro"/>
</dbReference>
<proteinExistence type="predicted"/>
<dbReference type="GO" id="GO:0005886">
    <property type="term" value="C:plasma membrane"/>
    <property type="evidence" value="ECO:0007669"/>
    <property type="project" value="UniProtKB-SubCell"/>
</dbReference>
<evidence type="ECO:0000256" key="4">
    <source>
        <dbReference type="ARBA" id="ARBA00022840"/>
    </source>
</evidence>
<evidence type="ECO:0000256" key="7">
    <source>
        <dbReference type="SAM" id="MobiDB-lite"/>
    </source>
</evidence>
<dbReference type="SUPFAM" id="SSF90123">
    <property type="entry name" value="ABC transporter transmembrane region"/>
    <property type="match status" value="2"/>
</dbReference>
<dbReference type="Pfam" id="PF00005">
    <property type="entry name" value="ABC_tran"/>
    <property type="match status" value="2"/>
</dbReference>
<keyword evidence="6 8" id="KW-0472">Membrane</keyword>
<dbReference type="NCBIfam" id="TIGR02868">
    <property type="entry name" value="CydC"/>
    <property type="match status" value="1"/>
</dbReference>
<evidence type="ECO:0000313" key="12">
    <source>
        <dbReference type="Proteomes" id="UP000321328"/>
    </source>
</evidence>
<keyword evidence="2 8" id="KW-0812">Transmembrane</keyword>
<dbReference type="STRING" id="1123024.GCA_000423625_03739"/>
<evidence type="ECO:0000256" key="3">
    <source>
        <dbReference type="ARBA" id="ARBA00022741"/>
    </source>
</evidence>
<evidence type="ECO:0000256" key="8">
    <source>
        <dbReference type="SAM" id="Phobius"/>
    </source>
</evidence>
<dbReference type="Pfam" id="PF00664">
    <property type="entry name" value="ABC_membrane"/>
    <property type="match status" value="2"/>
</dbReference>
<dbReference type="Gene3D" id="3.40.50.300">
    <property type="entry name" value="P-loop containing nucleotide triphosphate hydrolases"/>
    <property type="match status" value="2"/>
</dbReference>